<dbReference type="AlphaFoldDB" id="A0AAD4H063"/>
<keyword evidence="3" id="KW-1185">Reference proteome</keyword>
<feature type="compositionally biased region" description="Basic and acidic residues" evidence="1">
    <location>
        <begin position="182"/>
        <end position="192"/>
    </location>
</feature>
<accession>A0AAD4H063</accession>
<comment type="caution">
    <text evidence="2">The sequence shown here is derived from an EMBL/GenBank/DDBJ whole genome shotgun (WGS) entry which is preliminary data.</text>
</comment>
<name>A0AAD4H063_9FUNG</name>
<sequence>MEMYSRPASPLCLLASIGSQPLEGPQAMSKSESEHSQEASWNAAISADRKGAGYFLSPQDYIHFRAVKRDQSSCLIDEWTRWLSELKANPHGGVRRAAVAASPLTQQNLDKYYCGQFFIAVPAIAPSSTTHGLDTAAEVINPSAERETAEQETSAEKGLVALLKTVQESDHLEEVDIGSSEDEPKAHHLEIS</sequence>
<proteinExistence type="predicted"/>
<evidence type="ECO:0000256" key="1">
    <source>
        <dbReference type="SAM" id="MobiDB-lite"/>
    </source>
</evidence>
<dbReference type="Proteomes" id="UP001194580">
    <property type="component" value="Unassembled WGS sequence"/>
</dbReference>
<reference evidence="2" key="1">
    <citation type="journal article" date="2020" name="Fungal Divers.">
        <title>Resolving the Mortierellaceae phylogeny through synthesis of multi-gene phylogenetics and phylogenomics.</title>
        <authorList>
            <person name="Vandepol N."/>
            <person name="Liber J."/>
            <person name="Desiro A."/>
            <person name="Na H."/>
            <person name="Kennedy M."/>
            <person name="Barry K."/>
            <person name="Grigoriev I.V."/>
            <person name="Miller A.N."/>
            <person name="O'Donnell K."/>
            <person name="Stajich J.E."/>
            <person name="Bonito G."/>
        </authorList>
    </citation>
    <scope>NUCLEOTIDE SEQUENCE</scope>
    <source>
        <strain evidence="2">NRRL 28262</strain>
    </source>
</reference>
<feature type="region of interest" description="Disordered" evidence="1">
    <location>
        <begin position="171"/>
        <end position="192"/>
    </location>
</feature>
<dbReference type="EMBL" id="JAAAIL010002616">
    <property type="protein sequence ID" value="KAG0255818.1"/>
    <property type="molecule type" value="Genomic_DNA"/>
</dbReference>
<gene>
    <name evidence="2" type="ORF">BGZ95_005662</name>
</gene>
<evidence type="ECO:0000313" key="3">
    <source>
        <dbReference type="Proteomes" id="UP001194580"/>
    </source>
</evidence>
<evidence type="ECO:0000313" key="2">
    <source>
        <dbReference type="EMBL" id="KAG0255818.1"/>
    </source>
</evidence>
<organism evidence="2 3">
    <name type="scientific">Linnemannia exigua</name>
    <dbReference type="NCBI Taxonomy" id="604196"/>
    <lineage>
        <taxon>Eukaryota</taxon>
        <taxon>Fungi</taxon>
        <taxon>Fungi incertae sedis</taxon>
        <taxon>Mucoromycota</taxon>
        <taxon>Mortierellomycotina</taxon>
        <taxon>Mortierellomycetes</taxon>
        <taxon>Mortierellales</taxon>
        <taxon>Mortierellaceae</taxon>
        <taxon>Linnemannia</taxon>
    </lineage>
</organism>
<protein>
    <submittedName>
        <fullName evidence="2">Uncharacterized protein</fullName>
    </submittedName>
</protein>